<accession>A0A2D4N7T0</accession>
<keyword evidence="1" id="KW-0812">Transmembrane</keyword>
<evidence type="ECO:0000313" key="2">
    <source>
        <dbReference type="EMBL" id="LAB41056.1"/>
    </source>
</evidence>
<dbReference type="EMBL" id="IACM01148150">
    <property type="protein sequence ID" value="LAB41056.1"/>
    <property type="molecule type" value="Transcribed_RNA"/>
</dbReference>
<evidence type="ECO:0000256" key="1">
    <source>
        <dbReference type="SAM" id="Phobius"/>
    </source>
</evidence>
<reference evidence="2" key="1">
    <citation type="submission" date="2017-07" db="EMBL/GenBank/DDBJ databases">
        <authorList>
            <person name="Mikheyev A."/>
            <person name="Grau M."/>
        </authorList>
    </citation>
    <scope>NUCLEOTIDE SEQUENCE</scope>
    <source>
        <tissue evidence="2">Venom_gland</tissue>
    </source>
</reference>
<protein>
    <submittedName>
        <fullName evidence="2">Uncharacterized protein</fullName>
    </submittedName>
</protein>
<sequence>MLCCGLVQLSYCPDSHGSPSHNVACLFLAAPLCFVNCVLCYISPINCRGSHPPWQTNCNRISSVKIKIQVAFNFMTTEHGIGLEGILEVQGKKSFIVSNG</sequence>
<organism evidence="2">
    <name type="scientific">Micrurus spixii</name>
    <name type="common">Amazon coral snake</name>
    <dbReference type="NCBI Taxonomy" id="129469"/>
    <lineage>
        <taxon>Eukaryota</taxon>
        <taxon>Metazoa</taxon>
        <taxon>Chordata</taxon>
        <taxon>Craniata</taxon>
        <taxon>Vertebrata</taxon>
        <taxon>Euteleostomi</taxon>
        <taxon>Lepidosauria</taxon>
        <taxon>Squamata</taxon>
        <taxon>Bifurcata</taxon>
        <taxon>Unidentata</taxon>
        <taxon>Episquamata</taxon>
        <taxon>Toxicofera</taxon>
        <taxon>Serpentes</taxon>
        <taxon>Colubroidea</taxon>
        <taxon>Elapidae</taxon>
        <taxon>Elapinae</taxon>
        <taxon>Micrurus</taxon>
    </lineage>
</organism>
<dbReference type="AlphaFoldDB" id="A0A2D4N7T0"/>
<keyword evidence="1" id="KW-1133">Transmembrane helix</keyword>
<proteinExistence type="predicted"/>
<keyword evidence="1" id="KW-0472">Membrane</keyword>
<name>A0A2D4N7T0_9SAUR</name>
<feature type="transmembrane region" description="Helical" evidence="1">
    <location>
        <begin position="20"/>
        <end position="42"/>
    </location>
</feature>
<reference evidence="2" key="2">
    <citation type="submission" date="2017-11" db="EMBL/GenBank/DDBJ databases">
        <title>Coralsnake Venomics: Analyses of Venom Gland Transcriptomes and Proteomes of Six Brazilian Taxa.</title>
        <authorList>
            <person name="Aird S.D."/>
            <person name="Jorge da Silva N."/>
            <person name="Qiu L."/>
            <person name="Villar-Briones A."/>
            <person name="Aparecida-Saddi V."/>
            <person name="Campos-Telles M.P."/>
            <person name="Grau M."/>
            <person name="Mikheyev A.S."/>
        </authorList>
    </citation>
    <scope>NUCLEOTIDE SEQUENCE</scope>
    <source>
        <tissue evidence="2">Venom_gland</tissue>
    </source>
</reference>